<dbReference type="InterPro" id="IPR036665">
    <property type="entry name" value="PTS_IIA_glucitol/sorbitol_sf"/>
</dbReference>
<dbReference type="EMBL" id="FJNE01000001">
    <property type="protein sequence ID" value="CZQ81324.1"/>
    <property type="molecule type" value="Genomic_DNA"/>
</dbReference>
<dbReference type="PROSITE" id="PS51097">
    <property type="entry name" value="PTS_EIIA_TYPE_5"/>
    <property type="match status" value="1"/>
</dbReference>
<name>A0A143Y4B0_9LACT</name>
<dbReference type="GO" id="GO:0016301">
    <property type="term" value="F:kinase activity"/>
    <property type="evidence" value="ECO:0007669"/>
    <property type="project" value="TreeGrafter"/>
</dbReference>
<dbReference type="Gene3D" id="2.40.33.40">
    <property type="entry name" value="Phosphotransferase system, glucitol/sorbitol-specific IIA component"/>
    <property type="match status" value="1"/>
</dbReference>
<organism evidence="2 3">
    <name type="scientific">Trichococcus palustris</name>
    <dbReference type="NCBI Taxonomy" id="140314"/>
    <lineage>
        <taxon>Bacteria</taxon>
        <taxon>Bacillati</taxon>
        <taxon>Bacillota</taxon>
        <taxon>Bacilli</taxon>
        <taxon>Lactobacillales</taxon>
        <taxon>Carnobacteriaceae</taxon>
        <taxon>Trichococcus</taxon>
    </lineage>
</organism>
<dbReference type="GO" id="GO:0005737">
    <property type="term" value="C:cytoplasm"/>
    <property type="evidence" value="ECO:0007669"/>
    <property type="project" value="InterPro"/>
</dbReference>
<dbReference type="STRING" id="140314.SAMN04488076_102108"/>
<keyword evidence="3" id="KW-1185">Reference proteome</keyword>
<evidence type="ECO:0000313" key="2">
    <source>
        <dbReference type="EMBL" id="CZQ81324.1"/>
    </source>
</evidence>
<dbReference type="Proteomes" id="UP000242754">
    <property type="component" value="Unassembled WGS sequence"/>
</dbReference>
<keyword evidence="2" id="KW-0808">Transferase</keyword>
<evidence type="ECO:0000313" key="3">
    <source>
        <dbReference type="Proteomes" id="UP000242754"/>
    </source>
</evidence>
<dbReference type="InterPro" id="IPR004716">
    <property type="entry name" value="PTS_IIA_glucitol/sorbitol-sp"/>
</dbReference>
<dbReference type="GO" id="GO:0009401">
    <property type="term" value="P:phosphoenolpyruvate-dependent sugar phosphotransferase system"/>
    <property type="evidence" value="ECO:0007669"/>
    <property type="project" value="InterPro"/>
</dbReference>
<evidence type="ECO:0000256" key="1">
    <source>
        <dbReference type="PROSITE-ProRule" id="PRU00420"/>
    </source>
</evidence>
<comment type="caution">
    <text evidence="1">Lacks conserved residue(s) required for the propagation of feature annotation.</text>
</comment>
<protein>
    <submittedName>
        <fullName evidence="2">Phosphotransferase system glucitol/sorbitol-specific iia component</fullName>
    </submittedName>
</protein>
<dbReference type="AlphaFoldDB" id="A0A143Y4B0"/>
<dbReference type="GO" id="GO:0008982">
    <property type="term" value="F:protein-N(PI)-phosphohistidine-sugar phosphotransferase activity"/>
    <property type="evidence" value="ECO:0007669"/>
    <property type="project" value="InterPro"/>
</dbReference>
<accession>A0A143Y4B0</accession>
<dbReference type="RefSeq" id="WP_087030073.1">
    <property type="nucleotide sequence ID" value="NZ_FJNE01000001.1"/>
</dbReference>
<proteinExistence type="predicted"/>
<dbReference type="SUPFAM" id="SSF141530">
    <property type="entry name" value="PTSIIA/GutA-like"/>
    <property type="match status" value="1"/>
</dbReference>
<reference evidence="2 3" key="1">
    <citation type="submission" date="2016-02" db="EMBL/GenBank/DDBJ databases">
        <authorList>
            <person name="Wen L."/>
            <person name="He K."/>
            <person name="Yang H."/>
        </authorList>
    </citation>
    <scope>NUCLEOTIDE SEQUENCE [LARGE SCALE GENOMIC DNA]</scope>
    <source>
        <strain evidence="2">Trichococcus palustris</strain>
    </source>
</reference>
<gene>
    <name evidence="2" type="ORF">Tpal_183</name>
</gene>
<sequence>MQSTVIQIGKDAIDKADPVVILFGETATEALQNVSVIQRFQQTDRWTDLRRGDAVFFDEQEYTIAFIGSSVHENLRSLGHTTFMFKSEGEEPLETSIYSAPYTRPAIMDGTTIMYKTKVEGDL</sequence>
<dbReference type="PANTHER" id="PTHR40398:SF1">
    <property type="entry name" value="PTS SYSTEM GLUCITOL_SORBITOL-SPECIFIC EIIA COMPONENT"/>
    <property type="match status" value="1"/>
</dbReference>
<dbReference type="PANTHER" id="PTHR40398">
    <property type="entry name" value="PTS SYSTEM GLUCITOL/SORBITOL-SPECIFIC EIIA COMPONENT"/>
    <property type="match status" value="1"/>
</dbReference>
<dbReference type="OrthoDB" id="7065254at2"/>
<dbReference type="Pfam" id="PF03829">
    <property type="entry name" value="PTSIIA_gutA"/>
    <property type="match status" value="1"/>
</dbReference>